<accession>A0A843A7B4</accession>
<dbReference type="GO" id="GO:0000428">
    <property type="term" value="C:DNA-directed RNA polymerase complex"/>
    <property type="evidence" value="ECO:0007669"/>
    <property type="project" value="UniProtKB-KW"/>
</dbReference>
<dbReference type="InterPro" id="IPR012757">
    <property type="entry name" value="RPO1C"/>
</dbReference>
<dbReference type="HAMAP" id="MF_00411">
    <property type="entry name" value="RNApol_arch_Rpo1C"/>
    <property type="match status" value="1"/>
</dbReference>
<evidence type="ECO:0000259" key="9">
    <source>
        <dbReference type="Pfam" id="PF04998"/>
    </source>
</evidence>
<dbReference type="PANTHER" id="PTHR19376">
    <property type="entry name" value="DNA-DIRECTED RNA POLYMERASE"/>
    <property type="match status" value="1"/>
</dbReference>
<dbReference type="PANTHER" id="PTHR19376:SF32">
    <property type="entry name" value="DNA-DIRECTED RNA POLYMERASE III SUBUNIT RPC1"/>
    <property type="match status" value="1"/>
</dbReference>
<comment type="subcellular location">
    <subcellularLocation>
        <location evidence="8">Cytoplasm</location>
    </subcellularLocation>
</comment>
<dbReference type="EMBL" id="JADEZV010000002">
    <property type="protein sequence ID" value="MBE9391198.1"/>
    <property type="molecule type" value="Genomic_DNA"/>
</dbReference>
<protein>
    <recommendedName>
        <fullName evidence="8">DNA-directed RNA polymerase subunit Rpo1C</fullName>
        <ecNumber evidence="8">2.7.7.6</ecNumber>
    </recommendedName>
    <alternativeName>
        <fullName evidence="8">DNA-directed RNA polymerase subunit A''</fullName>
    </alternativeName>
</protein>
<dbReference type="RefSeq" id="WP_193803616.1">
    <property type="nucleotide sequence ID" value="NZ_JADEZV010000002.1"/>
</dbReference>
<dbReference type="GO" id="GO:0005737">
    <property type="term" value="C:cytoplasm"/>
    <property type="evidence" value="ECO:0007669"/>
    <property type="project" value="UniProtKB-SubCell"/>
</dbReference>
<dbReference type="Gene3D" id="3.30.2090.10">
    <property type="entry name" value="Multidrug efflux transporter AcrB TolC docking domain, DN and DC subdomains"/>
    <property type="match status" value="1"/>
</dbReference>
<dbReference type="InterPro" id="IPR027463">
    <property type="entry name" value="AcrB_DN_DC_subdom"/>
</dbReference>
<keyword evidence="6 8" id="KW-0804">Transcription</keyword>
<dbReference type="AlphaFoldDB" id="A0A843A7B4"/>
<dbReference type="GO" id="GO:0003899">
    <property type="term" value="F:DNA-directed RNA polymerase activity"/>
    <property type="evidence" value="ECO:0007669"/>
    <property type="project" value="UniProtKB-UniRule"/>
</dbReference>
<organism evidence="10 11">
    <name type="scientific">Fervidicoccus fontis</name>
    <dbReference type="NCBI Taxonomy" id="683846"/>
    <lineage>
        <taxon>Archaea</taxon>
        <taxon>Thermoproteota</taxon>
        <taxon>Thermoprotei</taxon>
        <taxon>Fervidicoccales</taxon>
        <taxon>Fervidicoccaceae</taxon>
        <taxon>Fervidicoccus</taxon>
    </lineage>
</organism>
<evidence type="ECO:0000256" key="2">
    <source>
        <dbReference type="ARBA" id="ARBA00022490"/>
    </source>
</evidence>
<dbReference type="GO" id="GO:0006351">
    <property type="term" value="P:DNA-templated transcription"/>
    <property type="evidence" value="ECO:0007669"/>
    <property type="project" value="UniProtKB-UniRule"/>
</dbReference>
<comment type="caution">
    <text evidence="10">The sequence shown here is derived from an EMBL/GenBank/DDBJ whole genome shotgun (WGS) entry which is preliminary data.</text>
</comment>
<evidence type="ECO:0000313" key="10">
    <source>
        <dbReference type="EMBL" id="MBE9391198.1"/>
    </source>
</evidence>
<evidence type="ECO:0000256" key="4">
    <source>
        <dbReference type="ARBA" id="ARBA00022695"/>
    </source>
</evidence>
<comment type="subunit">
    <text evidence="8">Part of the RNA polymerase complex.</text>
</comment>
<keyword evidence="5 8" id="KW-0238">DNA-binding</keyword>
<dbReference type="EC" id="2.7.7.6" evidence="8"/>
<keyword evidence="2 8" id="KW-0963">Cytoplasm</keyword>
<comment type="catalytic activity">
    <reaction evidence="7 8">
        <text>RNA(n) + a ribonucleoside 5'-triphosphate = RNA(n+1) + diphosphate</text>
        <dbReference type="Rhea" id="RHEA:21248"/>
        <dbReference type="Rhea" id="RHEA-COMP:14527"/>
        <dbReference type="Rhea" id="RHEA-COMP:17342"/>
        <dbReference type="ChEBI" id="CHEBI:33019"/>
        <dbReference type="ChEBI" id="CHEBI:61557"/>
        <dbReference type="ChEBI" id="CHEBI:140395"/>
        <dbReference type="EC" id="2.7.7.6"/>
    </reaction>
</comment>
<gene>
    <name evidence="8 10" type="primary">rpoA2</name>
    <name evidence="8" type="synonym">rpo1C</name>
    <name evidence="10" type="ORF">IOK49_03785</name>
</gene>
<name>A0A843A7B4_9CREN</name>
<evidence type="ECO:0000256" key="5">
    <source>
        <dbReference type="ARBA" id="ARBA00023125"/>
    </source>
</evidence>
<feature type="domain" description="RNA polymerase Rpb1" evidence="9">
    <location>
        <begin position="42"/>
        <end position="337"/>
    </location>
</feature>
<keyword evidence="1 8" id="KW-0240">DNA-directed RNA polymerase</keyword>
<evidence type="ECO:0000256" key="7">
    <source>
        <dbReference type="ARBA" id="ARBA00048552"/>
    </source>
</evidence>
<evidence type="ECO:0000256" key="3">
    <source>
        <dbReference type="ARBA" id="ARBA00022679"/>
    </source>
</evidence>
<dbReference type="NCBIfam" id="TIGR02389">
    <property type="entry name" value="RNA_pol_rpoA2"/>
    <property type="match status" value="1"/>
</dbReference>
<evidence type="ECO:0000256" key="6">
    <source>
        <dbReference type="ARBA" id="ARBA00023163"/>
    </source>
</evidence>
<evidence type="ECO:0000256" key="1">
    <source>
        <dbReference type="ARBA" id="ARBA00022478"/>
    </source>
</evidence>
<dbReference type="Pfam" id="PF04998">
    <property type="entry name" value="RNA_pol_Rpb1_5"/>
    <property type="match status" value="1"/>
</dbReference>
<keyword evidence="4 8" id="KW-0548">Nucleotidyltransferase</keyword>
<dbReference type="SUPFAM" id="SSF64484">
    <property type="entry name" value="beta and beta-prime subunits of DNA dependent RNA-polymerase"/>
    <property type="match status" value="1"/>
</dbReference>
<comment type="function">
    <text evidence="8">DNA-dependent RNA polymerase (RNAP) catalyzes the transcription of DNA into RNA using the four ribonucleoside triphosphates as substrates. Forms part of the jaw domain.</text>
</comment>
<proteinExistence type="inferred from homology"/>
<keyword evidence="3 8" id="KW-0808">Transferase</keyword>
<dbReference type="CDD" id="cd06528">
    <property type="entry name" value="RNAP_A"/>
    <property type="match status" value="1"/>
</dbReference>
<comment type="similarity">
    <text evidence="8">Belongs to the RNA polymerase beta' chain family.</text>
</comment>
<dbReference type="GO" id="GO:0003677">
    <property type="term" value="F:DNA binding"/>
    <property type="evidence" value="ECO:0007669"/>
    <property type="project" value="UniProtKB-UniRule"/>
</dbReference>
<sequence>MEGVGMSVREKIESKARGVLSQNLIDELASKLEKRNVTDEELEKIVELTVQTYLNSLVEPGEPIGTVTAQSIGEPGTQMTLRTFHYAGVRELNVTLGLPRLIEIVDARKVPSTPMMEVYLDEEHKYDREKAKEVARRIEFTKIENVANVVEADLFSNSIRVELDPAMLEDKGLTVEEVYEVIKKSNVGKAEITGENTIAIYLKESSDLSYISKKREKVLNLKIKGIAGIKRAIIQSRRGEEGREEYVIVTDGSNLEQVLKVKGVDPTRTRTNSVYETMMVLGIEAARKVIINEIMNVLREQGLDVDVRHVYLVADIMTQTGVVRQIGRHGVSGEKESFLARAAFEMTTKHLFEASTQGKTDELKGVTENVIVGQVIPVGTGMIELYFTPHIEKDKRQFLNEKESGNGEM</sequence>
<evidence type="ECO:0000256" key="8">
    <source>
        <dbReference type="HAMAP-Rule" id="MF_00411"/>
    </source>
</evidence>
<evidence type="ECO:0000313" key="11">
    <source>
        <dbReference type="Proteomes" id="UP000652307"/>
    </source>
</evidence>
<dbReference type="InterPro" id="IPR045867">
    <property type="entry name" value="DNA-dir_RpoC_beta_prime"/>
</dbReference>
<reference evidence="10" key="1">
    <citation type="submission" date="2020-10" db="EMBL/GenBank/DDBJ databases">
        <title>Fervidococcus fontis strain 3639Fd - the first crenarchaeon capable of growth on lipids.</title>
        <authorList>
            <person name="Kochetkova T.V."/>
            <person name="Elcheninov A.G."/>
            <person name="Toschakov S.V."/>
            <person name="Kublanov I.V."/>
        </authorList>
    </citation>
    <scope>NUCLEOTIDE SEQUENCE</scope>
    <source>
        <strain evidence="10">3639Fd</strain>
    </source>
</reference>
<dbReference type="Proteomes" id="UP000652307">
    <property type="component" value="Unassembled WGS sequence"/>
</dbReference>
<dbReference type="InterPro" id="IPR007081">
    <property type="entry name" value="RNA_pol_Rpb1_5"/>
</dbReference>
<dbReference type="Gene3D" id="3.30.70.1320">
    <property type="entry name" value="Multidrug efflux transporter AcrB pore domain like"/>
    <property type="match status" value="1"/>
</dbReference>
<dbReference type="Gene3D" id="1.10.150.390">
    <property type="match status" value="1"/>
</dbReference>